<proteinExistence type="predicted"/>
<evidence type="ECO:0000313" key="2">
    <source>
        <dbReference type="Proteomes" id="UP001062846"/>
    </source>
</evidence>
<protein>
    <submittedName>
        <fullName evidence="1">Uncharacterized protein</fullName>
    </submittedName>
</protein>
<comment type="caution">
    <text evidence="1">The sequence shown here is derived from an EMBL/GenBank/DDBJ whole genome shotgun (WGS) entry which is preliminary data.</text>
</comment>
<dbReference type="Proteomes" id="UP001062846">
    <property type="component" value="Chromosome 7"/>
</dbReference>
<keyword evidence="2" id="KW-1185">Reference proteome</keyword>
<reference evidence="1" key="1">
    <citation type="submission" date="2022-02" db="EMBL/GenBank/DDBJ databases">
        <title>Plant Genome Project.</title>
        <authorList>
            <person name="Zhang R.-G."/>
        </authorList>
    </citation>
    <scope>NUCLEOTIDE SEQUENCE</scope>
    <source>
        <strain evidence="1">AT1</strain>
    </source>
</reference>
<organism evidence="1 2">
    <name type="scientific">Rhododendron molle</name>
    <name type="common">Chinese azalea</name>
    <name type="synonym">Azalea mollis</name>
    <dbReference type="NCBI Taxonomy" id="49168"/>
    <lineage>
        <taxon>Eukaryota</taxon>
        <taxon>Viridiplantae</taxon>
        <taxon>Streptophyta</taxon>
        <taxon>Embryophyta</taxon>
        <taxon>Tracheophyta</taxon>
        <taxon>Spermatophyta</taxon>
        <taxon>Magnoliopsida</taxon>
        <taxon>eudicotyledons</taxon>
        <taxon>Gunneridae</taxon>
        <taxon>Pentapetalae</taxon>
        <taxon>asterids</taxon>
        <taxon>Ericales</taxon>
        <taxon>Ericaceae</taxon>
        <taxon>Ericoideae</taxon>
        <taxon>Rhodoreae</taxon>
        <taxon>Rhododendron</taxon>
    </lineage>
</organism>
<dbReference type="EMBL" id="CM046394">
    <property type="protein sequence ID" value="KAI8547109.1"/>
    <property type="molecule type" value="Genomic_DNA"/>
</dbReference>
<name>A0ACC0N1W2_RHOML</name>
<gene>
    <name evidence="1" type="ORF">RHMOL_Rhmol07G0168900</name>
</gene>
<accession>A0ACC0N1W2</accession>
<evidence type="ECO:0000313" key="1">
    <source>
        <dbReference type="EMBL" id="KAI8547109.1"/>
    </source>
</evidence>
<sequence length="76" mass="9045">MDKRWLYQLFRCFGQVDDIYILNKRSAIFNTKFGFVRFLNRLEEENTVNDMDGIIIRDFKLPSILLGLMVNAKLIL</sequence>